<gene>
    <name evidence="1" type="ORF">BGAL_0337g00020</name>
</gene>
<evidence type="ECO:0000313" key="2">
    <source>
        <dbReference type="Proteomes" id="UP000308671"/>
    </source>
</evidence>
<proteinExistence type="predicted"/>
<sequence>MTSLKPRTIIIIGAGPLMSRSLSLYLASHNWQIILISRNHSSLLSLASEINDLNPKAPKVLVHPGDASIPSSLHKALDWAAEQVGGKVDVLCYNAAHVAPSPILELKPEVLTQDFNITAMGTLVAGQWYINHANTSHIPQGEHPLFLVPGGLLDKYPDPNISALCATKSASQCLVKMFQQVMAPKGILVGAPIVGGEVVSEGKMSPDRIVDGVFRPFFEERERYRGNEGKWVLERVWLPEGGYGSTGTGGIGGNESEK</sequence>
<reference evidence="1 2" key="1">
    <citation type="submission" date="2017-12" db="EMBL/GenBank/DDBJ databases">
        <title>Comparative genomics of Botrytis spp.</title>
        <authorList>
            <person name="Valero-Jimenez C.A."/>
            <person name="Tapia P."/>
            <person name="Veloso J."/>
            <person name="Silva-Moreno E."/>
            <person name="Staats M."/>
            <person name="Valdes J.H."/>
            <person name="Van Kan J.A.L."/>
        </authorList>
    </citation>
    <scope>NUCLEOTIDE SEQUENCE [LARGE SCALE GENOMIC DNA]</scope>
    <source>
        <strain evidence="1 2">MUCL435</strain>
    </source>
</reference>
<organism evidence="1 2">
    <name type="scientific">Botrytis galanthina</name>
    <dbReference type="NCBI Taxonomy" id="278940"/>
    <lineage>
        <taxon>Eukaryota</taxon>
        <taxon>Fungi</taxon>
        <taxon>Dikarya</taxon>
        <taxon>Ascomycota</taxon>
        <taxon>Pezizomycotina</taxon>
        <taxon>Leotiomycetes</taxon>
        <taxon>Helotiales</taxon>
        <taxon>Sclerotiniaceae</taxon>
        <taxon>Botrytis</taxon>
    </lineage>
</organism>
<dbReference type="PANTHER" id="PTHR43431:SF7">
    <property type="entry name" value="OXIDOREDUCTASE, SHORT CHAIN DEHYDROGENASE_REDUCTASE FAMILY (AFU_ORTHOLOGUE AFUA_5G14000)"/>
    <property type="match status" value="1"/>
</dbReference>
<dbReference type="EMBL" id="PQXL01000337">
    <property type="protein sequence ID" value="THV47068.1"/>
    <property type="molecule type" value="Genomic_DNA"/>
</dbReference>
<comment type="caution">
    <text evidence="1">The sequence shown here is derived from an EMBL/GenBank/DDBJ whole genome shotgun (WGS) entry which is preliminary data.</text>
</comment>
<dbReference type="Pfam" id="PF00106">
    <property type="entry name" value="adh_short"/>
    <property type="match status" value="1"/>
</dbReference>
<name>A0A4S8QQ52_9HELO</name>
<dbReference type="OrthoDB" id="5336600at2759"/>
<dbReference type="Proteomes" id="UP000308671">
    <property type="component" value="Unassembled WGS sequence"/>
</dbReference>
<accession>A0A4S8QQ52</accession>
<evidence type="ECO:0000313" key="1">
    <source>
        <dbReference type="EMBL" id="THV47068.1"/>
    </source>
</evidence>
<dbReference type="PANTHER" id="PTHR43431">
    <property type="entry name" value="OXIDOREDUCTASE, SHORT CHAIN DEHYDROGENASE/REDUCTASE FAMILY (AFU_ORTHOLOGUE AFUA_5G14000)"/>
    <property type="match status" value="1"/>
</dbReference>
<dbReference type="SUPFAM" id="SSF51735">
    <property type="entry name" value="NAD(P)-binding Rossmann-fold domains"/>
    <property type="match status" value="1"/>
</dbReference>
<dbReference type="AlphaFoldDB" id="A0A4S8QQ52"/>
<evidence type="ECO:0008006" key="3">
    <source>
        <dbReference type="Google" id="ProtNLM"/>
    </source>
</evidence>
<dbReference type="Gene3D" id="3.40.50.720">
    <property type="entry name" value="NAD(P)-binding Rossmann-like Domain"/>
    <property type="match status" value="1"/>
</dbReference>
<protein>
    <recommendedName>
        <fullName evidence="3">Ketoreductase (KR) domain-containing protein</fullName>
    </recommendedName>
</protein>
<dbReference type="InterPro" id="IPR036291">
    <property type="entry name" value="NAD(P)-bd_dom_sf"/>
</dbReference>
<dbReference type="InterPro" id="IPR002347">
    <property type="entry name" value="SDR_fam"/>
</dbReference>
<keyword evidence="2" id="KW-1185">Reference proteome</keyword>